<evidence type="ECO:0000256" key="5">
    <source>
        <dbReference type="ARBA" id="ARBA00022835"/>
    </source>
</evidence>
<dbReference type="AlphaFoldDB" id="A0A8K0NQB8"/>
<dbReference type="GO" id="GO:0071038">
    <property type="term" value="P:TRAMP-dependent tRNA surveillance pathway"/>
    <property type="evidence" value="ECO:0007669"/>
    <property type="project" value="TreeGrafter"/>
</dbReference>
<comment type="caution">
    <text evidence="8">The sequence shown here is derived from an EMBL/GenBank/DDBJ whole genome shotgun (WGS) entry which is preliminary data.</text>
</comment>
<dbReference type="PANTHER" id="PTHR11097">
    <property type="entry name" value="EXOSOME COMPLEX EXONUCLEASE RIBOSOMAL RNA PROCESSING PROTEIN"/>
    <property type="match status" value="1"/>
</dbReference>
<dbReference type="InterPro" id="IPR020568">
    <property type="entry name" value="Ribosomal_Su5_D2-typ_SF"/>
</dbReference>
<dbReference type="GO" id="GO:0071035">
    <property type="term" value="P:nuclear polyadenylation-dependent rRNA catabolic process"/>
    <property type="evidence" value="ECO:0007669"/>
    <property type="project" value="TreeGrafter"/>
</dbReference>
<feature type="region of interest" description="Disordered" evidence="7">
    <location>
        <begin position="221"/>
        <end position="248"/>
    </location>
</feature>
<comment type="subcellular location">
    <subcellularLocation>
        <location evidence="1">Cytoplasm</location>
    </subcellularLocation>
    <subcellularLocation>
        <location evidence="2">Nucleus</location>
        <location evidence="2">Nucleolus</location>
    </subcellularLocation>
</comment>
<evidence type="ECO:0000256" key="6">
    <source>
        <dbReference type="ARBA" id="ARBA00042523"/>
    </source>
</evidence>
<feature type="compositionally biased region" description="Acidic residues" evidence="7">
    <location>
        <begin position="263"/>
        <end position="278"/>
    </location>
</feature>
<name>A0A8K0NQB8_9TREE</name>
<dbReference type="GO" id="GO:0016075">
    <property type="term" value="P:rRNA catabolic process"/>
    <property type="evidence" value="ECO:0007669"/>
    <property type="project" value="TreeGrafter"/>
</dbReference>
<dbReference type="GO" id="GO:0071028">
    <property type="term" value="P:nuclear mRNA surveillance"/>
    <property type="evidence" value="ECO:0007669"/>
    <property type="project" value="TreeGrafter"/>
</dbReference>
<evidence type="ECO:0000256" key="3">
    <source>
        <dbReference type="ARBA" id="ARBA00006678"/>
    </source>
</evidence>
<comment type="similarity">
    <text evidence="3">Belongs to the RNase PH family.</text>
</comment>
<keyword evidence="5" id="KW-0271">Exosome</keyword>
<protein>
    <recommendedName>
        <fullName evidence="6">Ribosomal RNA-processing protein 42</fullName>
    </recommendedName>
</protein>
<dbReference type="GO" id="GO:0034475">
    <property type="term" value="P:U4 snRNA 3'-end processing"/>
    <property type="evidence" value="ECO:0007669"/>
    <property type="project" value="TreeGrafter"/>
</dbReference>
<evidence type="ECO:0000256" key="7">
    <source>
        <dbReference type="SAM" id="MobiDB-lite"/>
    </source>
</evidence>
<dbReference type="GO" id="GO:0005730">
    <property type="term" value="C:nucleolus"/>
    <property type="evidence" value="ECO:0007669"/>
    <property type="project" value="UniProtKB-SubCell"/>
</dbReference>
<dbReference type="Proteomes" id="UP000812966">
    <property type="component" value="Unassembled WGS sequence"/>
</dbReference>
<evidence type="ECO:0000256" key="1">
    <source>
        <dbReference type="ARBA" id="ARBA00004496"/>
    </source>
</evidence>
<keyword evidence="9" id="KW-1185">Reference proteome</keyword>
<evidence type="ECO:0000256" key="4">
    <source>
        <dbReference type="ARBA" id="ARBA00022490"/>
    </source>
</evidence>
<dbReference type="GO" id="GO:0000177">
    <property type="term" value="C:cytoplasmic exosome (RNase complex)"/>
    <property type="evidence" value="ECO:0007669"/>
    <property type="project" value="TreeGrafter"/>
</dbReference>
<dbReference type="InterPro" id="IPR027408">
    <property type="entry name" value="PNPase/RNase_PH_dom_sf"/>
</dbReference>
<evidence type="ECO:0000313" key="9">
    <source>
        <dbReference type="Proteomes" id="UP000812966"/>
    </source>
</evidence>
<feature type="region of interest" description="Disordered" evidence="7">
    <location>
        <begin position="259"/>
        <end position="278"/>
    </location>
</feature>
<dbReference type="PANTHER" id="PTHR11097:SF8">
    <property type="entry name" value="EXOSOME COMPLEX COMPONENT RRP42"/>
    <property type="match status" value="1"/>
</dbReference>
<gene>
    <name evidence="8" type="ORF">FFLO_06583</name>
</gene>
<evidence type="ECO:0000256" key="2">
    <source>
        <dbReference type="ARBA" id="ARBA00004604"/>
    </source>
</evidence>
<dbReference type="GO" id="GO:0034473">
    <property type="term" value="P:U1 snRNA 3'-end processing"/>
    <property type="evidence" value="ECO:0007669"/>
    <property type="project" value="TreeGrafter"/>
</dbReference>
<dbReference type="GO" id="GO:0035925">
    <property type="term" value="F:mRNA 3'-UTR AU-rich region binding"/>
    <property type="evidence" value="ECO:0007669"/>
    <property type="project" value="TreeGrafter"/>
</dbReference>
<dbReference type="InterPro" id="IPR036345">
    <property type="entry name" value="ExoRNase_PH_dom2_sf"/>
</dbReference>
<sequence>MSLLPLLSPAERSYIRTGLADPKTPTRLDNRKLDGFRSVQISQGDAPQANGSSRVVLGGKGGTEVMVGIKLEVVDAAEIGEEADEERQGKESWRASVEVDVTPQAYPHLQSQGLNALSSYFVNLITDHFVPYLPPLAILPPYKYFQPQVHVSILSSTSASVPFVLFLALRAAFSNLHVPVTKYVGYEGATSGDTIPDNSTGTGADDDMGAGFVGGDAGLTGAVRAPRGNTAAQKKARRGGKGKERQMKITGKGRAEYVAGPGDDWDLEDLGGGDEGEGELMERSVRLGLPACVTLNLIPDTEKYFLDASRQEEIACPSRLHLFFSSRTSTSSLGELKVCGLRIEGGEPIDLGRLPGLLLEGKRIAMEIMNDTNKVME</sequence>
<dbReference type="InterPro" id="IPR050590">
    <property type="entry name" value="Exosome_comp_Rrp42_subfam"/>
</dbReference>
<evidence type="ECO:0000313" key="8">
    <source>
        <dbReference type="EMBL" id="KAG7527812.1"/>
    </source>
</evidence>
<dbReference type="SUPFAM" id="SSF54211">
    <property type="entry name" value="Ribosomal protein S5 domain 2-like"/>
    <property type="match status" value="1"/>
</dbReference>
<dbReference type="OrthoDB" id="272245at2759"/>
<proteinExistence type="inferred from homology"/>
<accession>A0A8K0NQB8</accession>
<dbReference type="EMBL" id="JABELV010000227">
    <property type="protein sequence ID" value="KAG7527812.1"/>
    <property type="molecule type" value="Genomic_DNA"/>
</dbReference>
<dbReference type="SUPFAM" id="SSF55666">
    <property type="entry name" value="Ribonuclease PH domain 2-like"/>
    <property type="match status" value="1"/>
</dbReference>
<dbReference type="GO" id="GO:0000176">
    <property type="term" value="C:nuclear exosome (RNase complex)"/>
    <property type="evidence" value="ECO:0007669"/>
    <property type="project" value="TreeGrafter"/>
</dbReference>
<dbReference type="GO" id="GO:0000467">
    <property type="term" value="P:exonucleolytic trimming to generate mature 3'-end of 5.8S rRNA from tricistronic rRNA transcript (SSU-rRNA, 5.8S rRNA, LSU-rRNA)"/>
    <property type="evidence" value="ECO:0007669"/>
    <property type="project" value="TreeGrafter"/>
</dbReference>
<organism evidence="8 9">
    <name type="scientific">Filobasidium floriforme</name>
    <dbReference type="NCBI Taxonomy" id="5210"/>
    <lineage>
        <taxon>Eukaryota</taxon>
        <taxon>Fungi</taxon>
        <taxon>Dikarya</taxon>
        <taxon>Basidiomycota</taxon>
        <taxon>Agaricomycotina</taxon>
        <taxon>Tremellomycetes</taxon>
        <taxon>Filobasidiales</taxon>
        <taxon>Filobasidiaceae</taxon>
        <taxon>Filobasidium</taxon>
    </lineage>
</organism>
<keyword evidence="4" id="KW-0963">Cytoplasm</keyword>
<dbReference type="Gene3D" id="3.30.230.70">
    <property type="entry name" value="GHMP Kinase, N-terminal domain"/>
    <property type="match status" value="1"/>
</dbReference>
<reference evidence="8" key="1">
    <citation type="submission" date="2020-04" db="EMBL/GenBank/DDBJ databases">
        <title>Analysis of mating type loci in Filobasidium floriforme.</title>
        <authorList>
            <person name="Nowrousian M."/>
        </authorList>
    </citation>
    <scope>NUCLEOTIDE SEQUENCE</scope>
    <source>
        <strain evidence="8">CBS 6242</strain>
    </source>
</reference>
<dbReference type="GO" id="GO:0034476">
    <property type="term" value="P:U5 snRNA 3'-end processing"/>
    <property type="evidence" value="ECO:0007669"/>
    <property type="project" value="TreeGrafter"/>
</dbReference>